<organism evidence="8 9">
    <name type="scientific">Paenibacillus popilliae ATCC 14706</name>
    <dbReference type="NCBI Taxonomy" id="1212764"/>
    <lineage>
        <taxon>Bacteria</taxon>
        <taxon>Bacillati</taxon>
        <taxon>Bacillota</taxon>
        <taxon>Bacilli</taxon>
        <taxon>Bacillales</taxon>
        <taxon>Paenibacillaceae</taxon>
        <taxon>Paenibacillus</taxon>
    </lineage>
</organism>
<dbReference type="InterPro" id="IPR029039">
    <property type="entry name" value="Flavoprotein-like_sf"/>
</dbReference>
<keyword evidence="3 6" id="KW-0560">Oxidoreductase</keyword>
<dbReference type="EMBL" id="BALG01000133">
    <property type="protein sequence ID" value="GAC42753.1"/>
    <property type="molecule type" value="Genomic_DNA"/>
</dbReference>
<comment type="function">
    <text evidence="6">Quinone reductase that provides resistance to thiol-specific stress caused by electrophilic quinones.</text>
</comment>
<evidence type="ECO:0000256" key="1">
    <source>
        <dbReference type="ARBA" id="ARBA00022630"/>
    </source>
</evidence>
<comment type="subunit">
    <text evidence="6">Homodimer.</text>
</comment>
<reference evidence="8 9" key="1">
    <citation type="submission" date="2012-10" db="EMBL/GenBank/DDBJ databases">
        <title>Draft Genome Sequence of Paenibacillus popilliae ATCC 14706T.</title>
        <authorList>
            <person name="Iiyama K."/>
            <person name="Mori K."/>
            <person name="Mon H."/>
            <person name="Chieda Y."/>
            <person name="Lee J.M."/>
            <person name="Kusakabe T."/>
            <person name="Tashiro K."/>
            <person name="Asano S."/>
            <person name="Yasunaga-Aoki C."/>
            <person name="Shimizu S."/>
        </authorList>
    </citation>
    <scope>NUCLEOTIDE SEQUENCE [LARGE SCALE GENOMIC DNA]</scope>
    <source>
        <strain evidence="8 9">ATCC 14706</strain>
    </source>
</reference>
<feature type="binding site" evidence="6">
    <location>
        <begin position="102"/>
        <end position="105"/>
    </location>
    <ligand>
        <name>FMN</name>
        <dbReference type="ChEBI" id="CHEBI:58210"/>
    </ligand>
</feature>
<comment type="caution">
    <text evidence="8">The sequence shown here is derived from an EMBL/GenBank/DDBJ whole genome shotgun (WGS) entry which is preliminary data.</text>
</comment>
<comment type="function">
    <text evidence="6">Also exhibits azoreductase activity. Catalyzes the reductive cleavage of the azo bond in aromatic azo compounds to the corresponding amines.</text>
</comment>
<evidence type="ECO:0000313" key="8">
    <source>
        <dbReference type="EMBL" id="GAC42753.1"/>
    </source>
</evidence>
<evidence type="ECO:0000256" key="4">
    <source>
        <dbReference type="ARBA" id="ARBA00023027"/>
    </source>
</evidence>
<dbReference type="GO" id="GO:0010181">
    <property type="term" value="F:FMN binding"/>
    <property type="evidence" value="ECO:0007669"/>
    <property type="project" value="UniProtKB-UniRule"/>
</dbReference>
<evidence type="ECO:0000259" key="7">
    <source>
        <dbReference type="Pfam" id="PF02525"/>
    </source>
</evidence>
<comment type="catalytic activity">
    <reaction evidence="6">
        <text>2 a quinone + NADH + H(+) = 2 a 1,4-benzosemiquinone + NAD(+)</text>
        <dbReference type="Rhea" id="RHEA:65952"/>
        <dbReference type="ChEBI" id="CHEBI:15378"/>
        <dbReference type="ChEBI" id="CHEBI:57540"/>
        <dbReference type="ChEBI" id="CHEBI:57945"/>
        <dbReference type="ChEBI" id="CHEBI:132124"/>
        <dbReference type="ChEBI" id="CHEBI:134225"/>
    </reaction>
</comment>
<comment type="catalytic activity">
    <reaction evidence="5">
        <text>N,N-dimethyl-1,4-phenylenediamine + anthranilate + 2 NAD(+) = 2-(4-dimethylaminophenyl)diazenylbenzoate + 2 NADH + 2 H(+)</text>
        <dbReference type="Rhea" id="RHEA:55872"/>
        <dbReference type="ChEBI" id="CHEBI:15378"/>
        <dbReference type="ChEBI" id="CHEBI:15783"/>
        <dbReference type="ChEBI" id="CHEBI:16567"/>
        <dbReference type="ChEBI" id="CHEBI:57540"/>
        <dbReference type="ChEBI" id="CHEBI:57945"/>
        <dbReference type="ChEBI" id="CHEBI:71579"/>
        <dbReference type="EC" id="1.7.1.17"/>
    </reaction>
    <physiologicalReaction direction="right-to-left" evidence="5">
        <dbReference type="Rhea" id="RHEA:55874"/>
    </physiologicalReaction>
</comment>
<sequence length="215" mass="23811">MKDKMRKVLVVNSNPKPTEMSYGLRLGEHYLAALQAKGDVAIEHVNLYEDTIPLIDGSVLDSWGKAANGEALTSQQTEVLSRMNEILEQFIAADLIIFITPMWNLSYPAMLKAYLDNVIIAGRTFKYTAEGPQGLLQGKRVVHIEARGGFYSEGPAQAFQFTNSYLKAVMAFIGITEYENIVVEGMNAVPDRAEELLENAKCAAEQSVERLYASV</sequence>
<dbReference type="EC" id="1.7.1.17" evidence="6"/>
<dbReference type="InterPro" id="IPR003680">
    <property type="entry name" value="Flavodoxin_fold"/>
</dbReference>
<gene>
    <name evidence="6" type="primary">azoR</name>
    <name evidence="8" type="ORF">PPOP_2113</name>
</gene>
<comment type="caution">
    <text evidence="6">Lacks conserved residue(s) required for the propagation of feature annotation.</text>
</comment>
<dbReference type="PANTHER" id="PTHR43741">
    <property type="entry name" value="FMN-DEPENDENT NADH-AZOREDUCTASE 1"/>
    <property type="match status" value="1"/>
</dbReference>
<feature type="domain" description="Flavodoxin-like fold" evidence="7">
    <location>
        <begin position="7"/>
        <end position="206"/>
    </location>
</feature>
<dbReference type="Gene3D" id="3.40.50.360">
    <property type="match status" value="1"/>
</dbReference>
<dbReference type="Pfam" id="PF02525">
    <property type="entry name" value="Flavodoxin_2"/>
    <property type="match status" value="1"/>
</dbReference>
<keyword evidence="1 6" id="KW-0285">Flavoprotein</keyword>
<name>M9M5V3_PAEPP</name>
<evidence type="ECO:0000256" key="6">
    <source>
        <dbReference type="HAMAP-Rule" id="MF_01216"/>
    </source>
</evidence>
<evidence type="ECO:0000256" key="3">
    <source>
        <dbReference type="ARBA" id="ARBA00023002"/>
    </source>
</evidence>
<comment type="similarity">
    <text evidence="6">Belongs to the azoreductase type 1 family.</text>
</comment>
<accession>M9M5V3</accession>
<comment type="cofactor">
    <cofactor evidence="6">
        <name>FMN</name>
        <dbReference type="ChEBI" id="CHEBI:58210"/>
    </cofactor>
    <text evidence="6">Binds 1 FMN per subunit.</text>
</comment>
<evidence type="ECO:0000256" key="2">
    <source>
        <dbReference type="ARBA" id="ARBA00022643"/>
    </source>
</evidence>
<proteinExistence type="inferred from homology"/>
<dbReference type="SUPFAM" id="SSF52218">
    <property type="entry name" value="Flavoproteins"/>
    <property type="match status" value="1"/>
</dbReference>
<protein>
    <recommendedName>
        <fullName evidence="6">FMN dependent NADH:quinone oxidoreductase</fullName>
        <ecNumber evidence="6">1.6.5.-</ecNumber>
    </recommendedName>
    <alternativeName>
        <fullName evidence="6">Azo-dye reductase</fullName>
    </alternativeName>
    <alternativeName>
        <fullName evidence="6">FMN-dependent NADH-azo compound oxidoreductase</fullName>
    </alternativeName>
    <alternativeName>
        <fullName evidence="6">FMN-dependent NADH-azoreductase</fullName>
        <ecNumber evidence="6">1.7.1.17</ecNumber>
    </alternativeName>
</protein>
<dbReference type="GO" id="GO:0009055">
    <property type="term" value="F:electron transfer activity"/>
    <property type="evidence" value="ECO:0007669"/>
    <property type="project" value="UniProtKB-UniRule"/>
</dbReference>
<keyword evidence="2 6" id="KW-0288">FMN</keyword>
<keyword evidence="9" id="KW-1185">Reference proteome</keyword>
<dbReference type="GO" id="GO:0016655">
    <property type="term" value="F:oxidoreductase activity, acting on NAD(P)H, quinone or similar compound as acceptor"/>
    <property type="evidence" value="ECO:0007669"/>
    <property type="project" value="InterPro"/>
</dbReference>
<dbReference type="AlphaFoldDB" id="M9M5V3"/>
<dbReference type="Proteomes" id="UP000029453">
    <property type="component" value="Unassembled WGS sequence"/>
</dbReference>
<dbReference type="EC" id="1.6.5.-" evidence="6"/>
<dbReference type="PANTHER" id="PTHR43741:SF7">
    <property type="entry name" value="FMN-DEPENDENT NADH:QUINONE OXIDOREDUCTASE"/>
    <property type="match status" value="1"/>
</dbReference>
<keyword evidence="4 6" id="KW-0520">NAD</keyword>
<dbReference type="InterPro" id="IPR023048">
    <property type="entry name" value="NADH:quinone_OxRdtase_FMN_depd"/>
</dbReference>
<dbReference type="InterPro" id="IPR050104">
    <property type="entry name" value="FMN-dep_NADH:Q_OxRdtase_AzoR1"/>
</dbReference>
<dbReference type="GO" id="GO:0016652">
    <property type="term" value="F:oxidoreductase activity, acting on NAD(P)H as acceptor"/>
    <property type="evidence" value="ECO:0007669"/>
    <property type="project" value="UniProtKB-UniRule"/>
</dbReference>
<dbReference type="HAMAP" id="MF_01216">
    <property type="entry name" value="Azoreductase_type1"/>
    <property type="match status" value="1"/>
</dbReference>
<evidence type="ECO:0000313" key="9">
    <source>
        <dbReference type="Proteomes" id="UP000029453"/>
    </source>
</evidence>
<evidence type="ECO:0000256" key="5">
    <source>
        <dbReference type="ARBA" id="ARBA00048542"/>
    </source>
</evidence>